<protein>
    <submittedName>
        <fullName evidence="4">ISL3 family transposase</fullName>
    </submittedName>
</protein>
<sequence>MDNFIKNALGVKDPHLKLNENLPHDPIEEKDNCVVVHMLQTYPINCPSCGQLMKKNGFKEVNYLAPSLHYKPTIWSIQKQKYICKSSDACPQTITKLASVDDVNYRNHISTAVKQKIMMDLTLNKSQKDLAKELGVSDGTVRRVIDHLDETFKPNYHWLPRHIAFDDFKSGRFAPSGMSMILMNIENKRTLDIINSRSNTYLRNYFLRYDLSARLAVRTVTVDLYTPYRSLIKKLFPNALIIADHFHIVAQAHRALNKIRIQVMNRTGNGTPEWRALKHFWKLILTPANKLKYDNFCSRRNFGYAQLSDVEVIHRLLDLDAELKDAYNYYQRLILIVHNHDQADLDNLLAIKWTTLPFTLQKVQRTLRNHKQEIINSFKYANYTNGPIEGTNNKIKVIKRTAYGFRNFFNFRIRILLSLPNTYIAINWKRKQATHTVQVRAA</sequence>
<dbReference type="Pfam" id="PF13542">
    <property type="entry name" value="HTH_Tnp_ISL3"/>
    <property type="match status" value="1"/>
</dbReference>
<name>A0ABR8P6C6_9LACO</name>
<dbReference type="EMBL" id="QORN01000014">
    <property type="protein sequence ID" value="MBD5806248.1"/>
    <property type="molecule type" value="Genomic_DNA"/>
</dbReference>
<dbReference type="Pfam" id="PF01610">
    <property type="entry name" value="DDE_Tnp_ISL3"/>
    <property type="match status" value="1"/>
</dbReference>
<dbReference type="Pfam" id="PF14690">
    <property type="entry name" value="Zn_ribbon_ISL3"/>
    <property type="match status" value="1"/>
</dbReference>
<organism evidence="4 5">
    <name type="scientific">Limosilactobacillus walteri</name>
    <dbReference type="NCBI Taxonomy" id="2268022"/>
    <lineage>
        <taxon>Bacteria</taxon>
        <taxon>Bacillati</taxon>
        <taxon>Bacillota</taxon>
        <taxon>Bacilli</taxon>
        <taxon>Lactobacillales</taxon>
        <taxon>Lactobacillaceae</taxon>
        <taxon>Limosilactobacillus</taxon>
    </lineage>
</organism>
<evidence type="ECO:0000259" key="2">
    <source>
        <dbReference type="Pfam" id="PF13542"/>
    </source>
</evidence>
<dbReference type="PANTHER" id="PTHR33498:SF1">
    <property type="entry name" value="TRANSPOSASE FOR INSERTION SEQUENCE ELEMENT IS1557"/>
    <property type="match status" value="1"/>
</dbReference>
<dbReference type="InterPro" id="IPR029261">
    <property type="entry name" value="Transposase_Znf"/>
</dbReference>
<dbReference type="RefSeq" id="WP_191667841.1">
    <property type="nucleotide sequence ID" value="NZ_QORN01000014.1"/>
</dbReference>
<dbReference type="Proteomes" id="UP000704341">
    <property type="component" value="Unassembled WGS sequence"/>
</dbReference>
<evidence type="ECO:0000313" key="5">
    <source>
        <dbReference type="Proteomes" id="UP000704341"/>
    </source>
</evidence>
<dbReference type="NCBIfam" id="NF033550">
    <property type="entry name" value="transpos_ISL3"/>
    <property type="match status" value="1"/>
</dbReference>
<comment type="caution">
    <text evidence="4">The sequence shown here is derived from an EMBL/GenBank/DDBJ whole genome shotgun (WGS) entry which is preliminary data.</text>
</comment>
<reference evidence="4 5" key="1">
    <citation type="submission" date="2018-07" db="EMBL/GenBank/DDBJ databases">
        <title>Phylogenomic Insights into understanding Host Adaptation of Lactobacillus reuteri by a novel species, Lactobacillus spp. M31.</title>
        <authorList>
            <person name="Sharma S."/>
            <person name="Patil P."/>
            <person name="Korpole S."/>
            <person name="Patil P.B."/>
        </authorList>
    </citation>
    <scope>NUCLEOTIDE SEQUENCE [LARGE SCALE GENOMIC DNA]</scope>
    <source>
        <strain evidence="4 5">M31</strain>
    </source>
</reference>
<evidence type="ECO:0000259" key="3">
    <source>
        <dbReference type="Pfam" id="PF14690"/>
    </source>
</evidence>
<gene>
    <name evidence="4" type="ORF">DTK66_03815</name>
</gene>
<feature type="domain" description="Transposase IS204/IS1001/IS1096/IS1165 zinc-finger" evidence="3">
    <location>
        <begin position="43"/>
        <end position="86"/>
    </location>
</feature>
<evidence type="ECO:0000313" key="4">
    <source>
        <dbReference type="EMBL" id="MBD5806248.1"/>
    </source>
</evidence>
<accession>A0ABR8P6C6</accession>
<dbReference type="InterPro" id="IPR002560">
    <property type="entry name" value="Transposase_DDE"/>
</dbReference>
<keyword evidence="5" id="KW-1185">Reference proteome</keyword>
<feature type="domain" description="Transposase IS204/IS1001/IS1096/IS1165 helix-turn-helix" evidence="2">
    <location>
        <begin position="99"/>
        <end position="148"/>
    </location>
</feature>
<dbReference type="PANTHER" id="PTHR33498">
    <property type="entry name" value="TRANSPOSASE FOR INSERTION SEQUENCE ELEMENT IS1557"/>
    <property type="match status" value="1"/>
</dbReference>
<proteinExistence type="predicted"/>
<feature type="domain" description="Transposase IS204/IS1001/IS1096/IS1165 DDE" evidence="1">
    <location>
        <begin position="180"/>
        <end position="415"/>
    </location>
</feature>
<dbReference type="InterPro" id="IPR047951">
    <property type="entry name" value="Transpos_ISL3"/>
</dbReference>
<evidence type="ECO:0000259" key="1">
    <source>
        <dbReference type="Pfam" id="PF01610"/>
    </source>
</evidence>
<dbReference type="InterPro" id="IPR032877">
    <property type="entry name" value="Transposase_HTH"/>
</dbReference>